<comment type="similarity">
    <text evidence="2">Belongs to the SsgA family.</text>
</comment>
<dbReference type="AlphaFoldDB" id="A0A9W6QCB6"/>
<reference evidence="7" key="1">
    <citation type="submission" date="2023-02" db="EMBL/GenBank/DDBJ databases">
        <title>Kitasatospora phosalacinea NBRC 14627.</title>
        <authorList>
            <person name="Ichikawa N."/>
            <person name="Sato H."/>
            <person name="Tonouchi N."/>
        </authorList>
    </citation>
    <scope>NUCLEOTIDE SEQUENCE</scope>
    <source>
        <strain evidence="7">NBRC 14627</strain>
    </source>
</reference>
<protein>
    <recommendedName>
        <fullName evidence="9">SsgA</fullName>
    </recommendedName>
</protein>
<evidence type="ECO:0000256" key="4">
    <source>
        <dbReference type="ARBA" id="ARBA00022969"/>
    </source>
</evidence>
<evidence type="ECO:0000256" key="5">
    <source>
        <dbReference type="ARBA" id="ARBA00023210"/>
    </source>
</evidence>
<name>A0A9W6QCB6_9ACTN</name>
<evidence type="ECO:0000256" key="1">
    <source>
        <dbReference type="ARBA" id="ARBA00004431"/>
    </source>
</evidence>
<proteinExistence type="inferred from homology"/>
<evidence type="ECO:0008006" key="9">
    <source>
        <dbReference type="Google" id="ProtNLM"/>
    </source>
</evidence>
<dbReference type="GO" id="GO:0000917">
    <property type="term" value="P:division septum assembly"/>
    <property type="evidence" value="ECO:0007669"/>
    <property type="project" value="UniProtKB-KW"/>
</dbReference>
<comment type="subcellular location">
    <subcellularLocation>
        <location evidence="1">Cell septum</location>
    </subcellularLocation>
</comment>
<keyword evidence="4" id="KW-0749">Sporulation</keyword>
<dbReference type="Pfam" id="PF04686">
    <property type="entry name" value="SsgA"/>
    <property type="match status" value="1"/>
</dbReference>
<keyword evidence="3" id="KW-0132">Cell division</keyword>
<accession>A0A9W6QCB6</accession>
<dbReference type="InterPro" id="IPR006776">
    <property type="entry name" value="SsgB"/>
</dbReference>
<comment type="caution">
    <text evidence="7">The sequence shown here is derived from an EMBL/GenBank/DDBJ whole genome shotgun (WGS) entry which is preliminary data.</text>
</comment>
<keyword evidence="6" id="KW-0131">Cell cycle</keyword>
<keyword evidence="5" id="KW-0717">Septation</keyword>
<dbReference type="Proteomes" id="UP001165041">
    <property type="component" value="Unassembled WGS sequence"/>
</dbReference>
<sequence length="133" mass="14053">MRSVWVRFPESSIPGLEVGAELRYDCGDPFAVCLAFPTANAPTEWYFCRGLLDAGRHRDTGLGDVSVCPGGDGTVVVTLRSAHGCTPVALPAGSVHAFLADAYALVPAGTEHLHLDVDIALTRLLAPPPREDA</sequence>
<evidence type="ECO:0000256" key="2">
    <source>
        <dbReference type="ARBA" id="ARBA00009323"/>
    </source>
</evidence>
<evidence type="ECO:0000256" key="3">
    <source>
        <dbReference type="ARBA" id="ARBA00022618"/>
    </source>
</evidence>
<dbReference type="Gene3D" id="2.30.31.20">
    <property type="entry name" value="Sporulation-specific cell division protein SsgB"/>
    <property type="match status" value="1"/>
</dbReference>
<dbReference type="InterPro" id="IPR038658">
    <property type="entry name" value="SsgB_sf"/>
</dbReference>
<dbReference type="GO" id="GO:0030428">
    <property type="term" value="C:cell septum"/>
    <property type="evidence" value="ECO:0007669"/>
    <property type="project" value="UniProtKB-SubCell"/>
</dbReference>
<organism evidence="7 8">
    <name type="scientific">Kitasatospora phosalacinea</name>
    <dbReference type="NCBI Taxonomy" id="2065"/>
    <lineage>
        <taxon>Bacteria</taxon>
        <taxon>Bacillati</taxon>
        <taxon>Actinomycetota</taxon>
        <taxon>Actinomycetes</taxon>
        <taxon>Kitasatosporales</taxon>
        <taxon>Streptomycetaceae</taxon>
        <taxon>Kitasatospora</taxon>
    </lineage>
</organism>
<evidence type="ECO:0000256" key="6">
    <source>
        <dbReference type="ARBA" id="ARBA00023306"/>
    </source>
</evidence>
<evidence type="ECO:0000313" key="7">
    <source>
        <dbReference type="EMBL" id="GLW74505.1"/>
    </source>
</evidence>
<dbReference type="GO" id="GO:0030435">
    <property type="term" value="P:sporulation resulting in formation of a cellular spore"/>
    <property type="evidence" value="ECO:0007669"/>
    <property type="project" value="UniProtKB-KW"/>
</dbReference>
<gene>
    <name evidence="7" type="ORF">Kpho02_68030</name>
</gene>
<dbReference type="EMBL" id="BSSA01000035">
    <property type="protein sequence ID" value="GLW74505.1"/>
    <property type="molecule type" value="Genomic_DNA"/>
</dbReference>
<evidence type="ECO:0000313" key="8">
    <source>
        <dbReference type="Proteomes" id="UP001165041"/>
    </source>
</evidence>